<dbReference type="GO" id="GO:0050482">
    <property type="term" value="P:arachidonate secretion"/>
    <property type="evidence" value="ECO:0007669"/>
    <property type="project" value="InterPro"/>
</dbReference>
<dbReference type="GO" id="GO:0006644">
    <property type="term" value="P:phospholipid metabolic process"/>
    <property type="evidence" value="ECO:0007669"/>
    <property type="project" value="InterPro"/>
</dbReference>
<proteinExistence type="predicted"/>
<keyword evidence="2" id="KW-1185">Reference proteome</keyword>
<protein>
    <submittedName>
        <fullName evidence="1">Phospholipase A2</fullName>
    </submittedName>
</protein>
<dbReference type="Proteomes" id="UP001054945">
    <property type="component" value="Unassembled WGS sequence"/>
</dbReference>
<dbReference type="GO" id="GO:0004623">
    <property type="term" value="F:phospholipase A2 activity"/>
    <property type="evidence" value="ECO:0007669"/>
    <property type="project" value="InterPro"/>
</dbReference>
<dbReference type="InterPro" id="IPR036444">
    <property type="entry name" value="PLipase_A2_dom_sf"/>
</dbReference>
<reference evidence="1 2" key="1">
    <citation type="submission" date="2021-06" db="EMBL/GenBank/DDBJ databases">
        <title>Caerostris extrusa draft genome.</title>
        <authorList>
            <person name="Kono N."/>
            <person name="Arakawa K."/>
        </authorList>
    </citation>
    <scope>NUCLEOTIDE SEQUENCE [LARGE SCALE GENOMIC DNA]</scope>
</reference>
<comment type="caution">
    <text evidence="1">The sequence shown here is derived from an EMBL/GenBank/DDBJ whole genome shotgun (WGS) entry which is preliminary data.</text>
</comment>
<dbReference type="Gene3D" id="1.20.90.10">
    <property type="entry name" value="Phospholipase A2 domain"/>
    <property type="match status" value="1"/>
</dbReference>
<accession>A0AAV4NZZ7</accession>
<dbReference type="EMBL" id="BPLR01021462">
    <property type="protein sequence ID" value="GIX89918.1"/>
    <property type="molecule type" value="Genomic_DNA"/>
</dbReference>
<dbReference type="SUPFAM" id="SSF48619">
    <property type="entry name" value="Phospholipase A2, PLA2"/>
    <property type="match status" value="1"/>
</dbReference>
<evidence type="ECO:0000313" key="1">
    <source>
        <dbReference type="EMBL" id="GIX89918.1"/>
    </source>
</evidence>
<evidence type="ECO:0000313" key="2">
    <source>
        <dbReference type="Proteomes" id="UP001054945"/>
    </source>
</evidence>
<name>A0AAV4NZZ7_CAEEX</name>
<gene>
    <name evidence="1" type="primary">PA2_3</name>
    <name evidence="1" type="ORF">CEXT_259771</name>
</gene>
<dbReference type="AlphaFoldDB" id="A0AAV4NZZ7"/>
<organism evidence="1 2">
    <name type="scientific">Caerostris extrusa</name>
    <name type="common">Bark spider</name>
    <name type="synonym">Caerostris bankana</name>
    <dbReference type="NCBI Taxonomy" id="172846"/>
    <lineage>
        <taxon>Eukaryota</taxon>
        <taxon>Metazoa</taxon>
        <taxon>Ecdysozoa</taxon>
        <taxon>Arthropoda</taxon>
        <taxon>Chelicerata</taxon>
        <taxon>Arachnida</taxon>
        <taxon>Araneae</taxon>
        <taxon>Araneomorphae</taxon>
        <taxon>Entelegynae</taxon>
        <taxon>Araneoidea</taxon>
        <taxon>Araneidae</taxon>
        <taxon>Caerostris</taxon>
    </lineage>
</organism>
<sequence>MEGRKESALTCGINGTVLDLSNMLTITTNRSPLDFLNYGNWCGLGDAAKMHDLCYEHASDTVCLDQKPHLCHIPLEIICWKNSLQ</sequence>